<accession>A0A653E639</accession>
<name>A0A653E639_9PSED</name>
<protein>
    <submittedName>
        <fullName evidence="1">Uncharacterized protein</fullName>
    </submittedName>
</protein>
<sequence>MCWALPVRVYHSRNRAALFLSSPLNFALPEGTHPNLTAMQISAYIYEP</sequence>
<proteinExistence type="predicted"/>
<dbReference type="EMBL" id="LR215729">
    <property type="protein sequence ID" value="VEV97993.1"/>
    <property type="molecule type" value="Genomic_DNA"/>
</dbReference>
<organism evidence="1">
    <name type="scientific">Pseudomonas marincola</name>
    <dbReference type="NCBI Taxonomy" id="437900"/>
    <lineage>
        <taxon>Bacteria</taxon>
        <taxon>Pseudomonadati</taxon>
        <taxon>Pseudomonadota</taxon>
        <taxon>Gammaproteobacteria</taxon>
        <taxon>Pseudomonadales</taxon>
        <taxon>Pseudomonadaceae</taxon>
        <taxon>Pseudomonas</taxon>
    </lineage>
</organism>
<reference evidence="1" key="1">
    <citation type="submission" date="2019-02" db="EMBL/GenBank/DDBJ databases">
        <authorList>
            <consortium name="Genoscope - CEA"/>
            <person name="William W."/>
        </authorList>
    </citation>
    <scope>NUCLEOTIDE SEQUENCE [LARGE SCALE GENOMIC DNA]</scope>
    <source>
        <strain evidence="1">YSy11</strain>
    </source>
</reference>
<gene>
    <name evidence="1" type="ORF">PMYSY11_2949</name>
</gene>
<evidence type="ECO:0000313" key="1">
    <source>
        <dbReference type="EMBL" id="VEV97993.1"/>
    </source>
</evidence>
<dbReference type="AlphaFoldDB" id="A0A653E639"/>